<accession>A0ABQ2PRC7</accession>
<sequence>MGKSFSADRHTLTLRAEIAHHAARLIAEDHMHDFALAKKKAARHLGVSDAHVLPSNQEIEDALASYRAIYQPEHDGCLQELRQKAATVMRLLRSFNPWLTGSVLSGVAGSHSDINLLMYTDDPKSVEIFLLNERIEYQHLEPPPTHRHALYPTLAFWYDDTQVKLHVRPRLAERQNPRREEKERASLDDVLALLAQDRTLSALML</sequence>
<comment type="caution">
    <text evidence="1">The sequence shown here is derived from an EMBL/GenBank/DDBJ whole genome shotgun (WGS) entry which is preliminary data.</text>
</comment>
<dbReference type="Proteomes" id="UP000621859">
    <property type="component" value="Unassembled WGS sequence"/>
</dbReference>
<evidence type="ECO:0000313" key="1">
    <source>
        <dbReference type="EMBL" id="GGP27858.1"/>
    </source>
</evidence>
<proteinExistence type="predicted"/>
<dbReference type="RefSeq" id="WP_188697511.1">
    <property type="nucleotide sequence ID" value="NZ_BMLY01000007.1"/>
</dbReference>
<dbReference type="InterPro" id="IPR043519">
    <property type="entry name" value="NT_sf"/>
</dbReference>
<protein>
    <recommendedName>
        <fullName evidence="3">Nucleotidyltransferase domain-containing protein</fullName>
    </recommendedName>
</protein>
<reference evidence="2" key="1">
    <citation type="journal article" date="2019" name="Int. J. Syst. Evol. Microbiol.">
        <title>The Global Catalogue of Microorganisms (GCM) 10K type strain sequencing project: providing services to taxonomists for standard genome sequencing and annotation.</title>
        <authorList>
            <consortium name="The Broad Institute Genomics Platform"/>
            <consortium name="The Broad Institute Genome Sequencing Center for Infectious Disease"/>
            <person name="Wu L."/>
            <person name="Ma J."/>
        </authorList>
    </citation>
    <scope>NUCLEOTIDE SEQUENCE [LARGE SCALE GENOMIC DNA]</scope>
    <source>
        <strain evidence="2">CGMCC 1.8860</strain>
    </source>
</reference>
<evidence type="ECO:0008006" key="3">
    <source>
        <dbReference type="Google" id="ProtNLM"/>
    </source>
</evidence>
<keyword evidence="2" id="KW-1185">Reference proteome</keyword>
<dbReference type="EMBL" id="BMLY01000007">
    <property type="protein sequence ID" value="GGP27858.1"/>
    <property type="molecule type" value="Genomic_DNA"/>
</dbReference>
<gene>
    <name evidence="1" type="ORF">GCM10010971_36770</name>
</gene>
<organism evidence="1 2">
    <name type="scientific">Silvimonas amylolytica</name>
    <dbReference type="NCBI Taxonomy" id="449663"/>
    <lineage>
        <taxon>Bacteria</taxon>
        <taxon>Pseudomonadati</taxon>
        <taxon>Pseudomonadota</taxon>
        <taxon>Betaproteobacteria</taxon>
        <taxon>Neisseriales</taxon>
        <taxon>Chitinibacteraceae</taxon>
        <taxon>Silvimonas</taxon>
    </lineage>
</organism>
<name>A0ABQ2PRC7_9NEIS</name>
<dbReference type="SUPFAM" id="SSF81301">
    <property type="entry name" value="Nucleotidyltransferase"/>
    <property type="match status" value="1"/>
</dbReference>
<evidence type="ECO:0000313" key="2">
    <source>
        <dbReference type="Proteomes" id="UP000621859"/>
    </source>
</evidence>